<feature type="non-terminal residue" evidence="1">
    <location>
        <position position="1"/>
    </location>
</feature>
<reference evidence="1" key="1">
    <citation type="submission" date="2019-12" db="EMBL/GenBank/DDBJ databases">
        <authorList>
            <person name="Scholes J."/>
        </authorList>
    </citation>
    <scope>NUCLEOTIDE SEQUENCE</scope>
</reference>
<evidence type="ECO:0000313" key="2">
    <source>
        <dbReference type="Proteomes" id="UP001153555"/>
    </source>
</evidence>
<keyword evidence="2" id="KW-1185">Reference proteome</keyword>
<proteinExistence type="predicted"/>
<accession>A0A9N7NC75</accession>
<organism evidence="1 2">
    <name type="scientific">Striga hermonthica</name>
    <name type="common">Purple witchweed</name>
    <name type="synonym">Buchnera hermonthica</name>
    <dbReference type="NCBI Taxonomy" id="68872"/>
    <lineage>
        <taxon>Eukaryota</taxon>
        <taxon>Viridiplantae</taxon>
        <taxon>Streptophyta</taxon>
        <taxon>Embryophyta</taxon>
        <taxon>Tracheophyta</taxon>
        <taxon>Spermatophyta</taxon>
        <taxon>Magnoliopsida</taxon>
        <taxon>eudicotyledons</taxon>
        <taxon>Gunneridae</taxon>
        <taxon>Pentapetalae</taxon>
        <taxon>asterids</taxon>
        <taxon>lamiids</taxon>
        <taxon>Lamiales</taxon>
        <taxon>Orobanchaceae</taxon>
        <taxon>Buchnereae</taxon>
        <taxon>Striga</taxon>
    </lineage>
</organism>
<feature type="non-terminal residue" evidence="1">
    <location>
        <position position="127"/>
    </location>
</feature>
<dbReference type="Proteomes" id="UP001153555">
    <property type="component" value="Unassembled WGS sequence"/>
</dbReference>
<evidence type="ECO:0000313" key="1">
    <source>
        <dbReference type="EMBL" id="CAA0825598.1"/>
    </source>
</evidence>
<comment type="caution">
    <text evidence="1">The sequence shown here is derived from an EMBL/GenBank/DDBJ whole genome shotgun (WGS) entry which is preliminary data.</text>
</comment>
<sequence>CKIESQLAYESEESFWMQKSRVLWLREGDRNSKFFHACVNQRTKVNGLDNIVKADGSFCLNQGETLTEITEYFGNLFQTSNPLKEGYNFDGISILITPEMNDNLCKCLDQGRRLIETSVGLDPRWTH</sequence>
<protein>
    <submittedName>
        <fullName evidence="1">DNAse I-like superfamily protein</fullName>
    </submittedName>
</protein>
<dbReference type="EMBL" id="CACSLK010026072">
    <property type="protein sequence ID" value="CAA0825598.1"/>
    <property type="molecule type" value="Genomic_DNA"/>
</dbReference>
<name>A0A9N7NC75_STRHE</name>
<dbReference type="AlphaFoldDB" id="A0A9N7NC75"/>
<gene>
    <name evidence="1" type="ORF">SHERM_22372</name>
</gene>
<dbReference type="OrthoDB" id="1935089at2759"/>